<dbReference type="KEGG" id="btab:109043288"/>
<evidence type="ECO:0000259" key="3">
    <source>
        <dbReference type="Pfam" id="PF00778"/>
    </source>
</evidence>
<feature type="domain" description="DIX" evidence="3">
    <location>
        <begin position="101"/>
        <end position="162"/>
    </location>
</feature>
<dbReference type="EMBL" id="OU963864">
    <property type="protein sequence ID" value="CAH0767978.1"/>
    <property type="molecule type" value="Genomic_DNA"/>
</dbReference>
<feature type="compositionally biased region" description="Acidic residues" evidence="2">
    <location>
        <begin position="1"/>
        <end position="10"/>
    </location>
</feature>
<dbReference type="Proteomes" id="UP001152759">
    <property type="component" value="Chromosome 3"/>
</dbReference>
<feature type="region of interest" description="Disordered" evidence="2">
    <location>
        <begin position="1"/>
        <end position="27"/>
    </location>
</feature>
<dbReference type="SUPFAM" id="SSF54236">
    <property type="entry name" value="Ubiquitin-like"/>
    <property type="match status" value="1"/>
</dbReference>
<keyword evidence="5" id="KW-1185">Reference proteome</keyword>
<gene>
    <name evidence="4" type="ORF">BEMITA_LOCUS5174</name>
</gene>
<evidence type="ECO:0000256" key="1">
    <source>
        <dbReference type="ARBA" id="ARBA00022687"/>
    </source>
</evidence>
<evidence type="ECO:0000256" key="2">
    <source>
        <dbReference type="SAM" id="MobiDB-lite"/>
    </source>
</evidence>
<organism evidence="4 5">
    <name type="scientific">Bemisia tabaci</name>
    <name type="common">Sweetpotato whitefly</name>
    <name type="synonym">Aleurodes tabaci</name>
    <dbReference type="NCBI Taxonomy" id="7038"/>
    <lineage>
        <taxon>Eukaryota</taxon>
        <taxon>Metazoa</taxon>
        <taxon>Ecdysozoa</taxon>
        <taxon>Arthropoda</taxon>
        <taxon>Hexapoda</taxon>
        <taxon>Insecta</taxon>
        <taxon>Pterygota</taxon>
        <taxon>Neoptera</taxon>
        <taxon>Paraneoptera</taxon>
        <taxon>Hemiptera</taxon>
        <taxon>Sternorrhyncha</taxon>
        <taxon>Aleyrodoidea</taxon>
        <taxon>Aleyrodidae</taxon>
        <taxon>Aleyrodinae</taxon>
        <taxon>Bemisia</taxon>
    </lineage>
</organism>
<dbReference type="InterPro" id="IPR001158">
    <property type="entry name" value="DIX"/>
</dbReference>
<dbReference type="GO" id="GO:0016055">
    <property type="term" value="P:Wnt signaling pathway"/>
    <property type="evidence" value="ECO:0007669"/>
    <property type="project" value="UniProtKB-KW"/>
</dbReference>
<reference evidence="4" key="1">
    <citation type="submission" date="2021-12" db="EMBL/GenBank/DDBJ databases">
        <authorList>
            <person name="King R."/>
        </authorList>
    </citation>
    <scope>NUCLEOTIDE SEQUENCE</scope>
</reference>
<evidence type="ECO:0000313" key="4">
    <source>
        <dbReference type="EMBL" id="CAH0767978.1"/>
    </source>
</evidence>
<proteinExistence type="predicted"/>
<dbReference type="Gene3D" id="2.40.240.130">
    <property type="match status" value="1"/>
</dbReference>
<accession>A0A9P0CC89</accession>
<sequence>MKLYPTEEETSESRRNEVPRVPSANQSVDSLQTRQFVHSFGELDLTEENMDFLFLIVYDQSYRRHYVPEFVSRSNDTMVVLCDFFNCGGTTGTDEWFCYGIPGKEISLKDFKNYASLIEESCRYYFLIEVKHAPKGSNICFKELKDDNELVPFCRNTIIAIVKPE</sequence>
<evidence type="ECO:0000313" key="5">
    <source>
        <dbReference type="Proteomes" id="UP001152759"/>
    </source>
</evidence>
<protein>
    <recommendedName>
        <fullName evidence="3">DIX domain-containing protein</fullName>
    </recommendedName>
</protein>
<dbReference type="Pfam" id="PF00778">
    <property type="entry name" value="DIX"/>
    <property type="match status" value="1"/>
</dbReference>
<dbReference type="InterPro" id="IPR029071">
    <property type="entry name" value="Ubiquitin-like_domsf"/>
</dbReference>
<keyword evidence="1" id="KW-0879">Wnt signaling pathway</keyword>
<dbReference type="InterPro" id="IPR038207">
    <property type="entry name" value="DIX_dom_sf"/>
</dbReference>
<name>A0A9P0CC89_BEMTA</name>
<dbReference type="AlphaFoldDB" id="A0A9P0CC89"/>